<accession>A0ABT7C0A2</accession>
<dbReference type="GO" id="GO:0008168">
    <property type="term" value="F:methyltransferase activity"/>
    <property type="evidence" value="ECO:0007669"/>
    <property type="project" value="UniProtKB-KW"/>
</dbReference>
<reference evidence="5 6" key="1">
    <citation type="submission" date="2023-01" db="EMBL/GenBank/DDBJ databases">
        <title>Novel diversity within Roseofilum (Cyanobacteria; Desertifilaceae) from marine benthic mats with descriptions of four novel species.</title>
        <authorList>
            <person name="Wang Y."/>
            <person name="Berthold D.E."/>
            <person name="Hu J."/>
            <person name="Lefler F.W."/>
            <person name="Laughinghouse H.D. IV."/>
        </authorList>
    </citation>
    <scope>NUCLEOTIDE SEQUENCE [LARGE SCALE GENOMIC DNA]</scope>
    <source>
        <strain evidence="5 6">BLCC-M143</strain>
    </source>
</reference>
<sequence>MSENLSYLRQLAREYVAENKATEWFEVLYSQAQQDPTLLPWAHLQPNPNLTEWLQSNSISGSGKTALVIGCGLGDDAEELCNYGFEVVAFDVAPSAIEWCQQRFSSSSVDYAIADLLHPPMSWYRSFDFVFESYTLQALPLELRLAAMQSTADFVAPGGMLLIIARSRNEEEELSGPPWPLTEAEVMEFTRLGLASDRFEEYWDKETPPVRRFRITFKRP</sequence>
<evidence type="ECO:0000313" key="6">
    <source>
        <dbReference type="Proteomes" id="UP001232992"/>
    </source>
</evidence>
<dbReference type="SUPFAM" id="SSF53335">
    <property type="entry name" value="S-adenosyl-L-methionine-dependent methyltransferases"/>
    <property type="match status" value="1"/>
</dbReference>
<keyword evidence="1 5" id="KW-0489">Methyltransferase</keyword>
<evidence type="ECO:0000256" key="2">
    <source>
        <dbReference type="ARBA" id="ARBA00022679"/>
    </source>
</evidence>
<proteinExistence type="predicted"/>
<dbReference type="InterPro" id="IPR041698">
    <property type="entry name" value="Methyltransf_25"/>
</dbReference>
<evidence type="ECO:0000259" key="4">
    <source>
        <dbReference type="Pfam" id="PF13649"/>
    </source>
</evidence>
<feature type="domain" description="Methyltransferase" evidence="4">
    <location>
        <begin position="67"/>
        <end position="159"/>
    </location>
</feature>
<dbReference type="CDD" id="cd02440">
    <property type="entry name" value="AdoMet_MTases"/>
    <property type="match status" value="1"/>
</dbReference>
<name>A0ABT7C0A2_9CYAN</name>
<dbReference type="Pfam" id="PF13649">
    <property type="entry name" value="Methyltransf_25"/>
    <property type="match status" value="1"/>
</dbReference>
<protein>
    <submittedName>
        <fullName evidence="5">Class I SAM-dependent methyltransferase</fullName>
    </submittedName>
</protein>
<dbReference type="PANTHER" id="PTHR43464:SF19">
    <property type="entry name" value="UBIQUINONE BIOSYNTHESIS O-METHYLTRANSFERASE, MITOCHONDRIAL"/>
    <property type="match status" value="1"/>
</dbReference>
<keyword evidence="2" id="KW-0808">Transferase</keyword>
<dbReference type="Proteomes" id="UP001232992">
    <property type="component" value="Unassembled WGS sequence"/>
</dbReference>
<dbReference type="GO" id="GO:0032259">
    <property type="term" value="P:methylation"/>
    <property type="evidence" value="ECO:0007669"/>
    <property type="project" value="UniProtKB-KW"/>
</dbReference>
<gene>
    <name evidence="5" type="ORF">PMH09_16915</name>
</gene>
<dbReference type="InterPro" id="IPR029063">
    <property type="entry name" value="SAM-dependent_MTases_sf"/>
</dbReference>
<dbReference type="RefSeq" id="WP_283759528.1">
    <property type="nucleotide sequence ID" value="NZ_JAQOSQ010000021.1"/>
</dbReference>
<dbReference type="Gene3D" id="3.40.50.150">
    <property type="entry name" value="Vaccinia Virus protein VP39"/>
    <property type="match status" value="1"/>
</dbReference>
<dbReference type="EMBL" id="JAQOSQ010000021">
    <property type="protein sequence ID" value="MDJ1184872.1"/>
    <property type="molecule type" value="Genomic_DNA"/>
</dbReference>
<evidence type="ECO:0000313" key="5">
    <source>
        <dbReference type="EMBL" id="MDJ1184872.1"/>
    </source>
</evidence>
<organism evidence="5 6">
    <name type="scientific">Roseofilum casamattae BLCC-M143</name>
    <dbReference type="NCBI Taxonomy" id="3022442"/>
    <lineage>
        <taxon>Bacteria</taxon>
        <taxon>Bacillati</taxon>
        <taxon>Cyanobacteriota</taxon>
        <taxon>Cyanophyceae</taxon>
        <taxon>Desertifilales</taxon>
        <taxon>Desertifilaceae</taxon>
        <taxon>Roseofilum</taxon>
        <taxon>Roseofilum casamattae</taxon>
    </lineage>
</organism>
<comment type="caution">
    <text evidence="5">The sequence shown here is derived from an EMBL/GenBank/DDBJ whole genome shotgun (WGS) entry which is preliminary data.</text>
</comment>
<keyword evidence="3" id="KW-0949">S-adenosyl-L-methionine</keyword>
<evidence type="ECO:0000256" key="3">
    <source>
        <dbReference type="ARBA" id="ARBA00022691"/>
    </source>
</evidence>
<keyword evidence="6" id="KW-1185">Reference proteome</keyword>
<evidence type="ECO:0000256" key="1">
    <source>
        <dbReference type="ARBA" id="ARBA00022603"/>
    </source>
</evidence>
<dbReference type="PANTHER" id="PTHR43464">
    <property type="entry name" value="METHYLTRANSFERASE"/>
    <property type="match status" value="1"/>
</dbReference>